<proteinExistence type="predicted"/>
<dbReference type="EMBL" id="JASSZA010000001">
    <property type="protein sequence ID" value="KAK2120949.1"/>
    <property type="molecule type" value="Genomic_DNA"/>
</dbReference>
<feature type="region of interest" description="Disordered" evidence="1">
    <location>
        <begin position="10"/>
        <end position="62"/>
    </location>
</feature>
<name>A0ABQ9WH41_SAGOE</name>
<evidence type="ECO:0000256" key="1">
    <source>
        <dbReference type="SAM" id="MobiDB-lite"/>
    </source>
</evidence>
<gene>
    <name evidence="2" type="ORF">P7K49_002335</name>
</gene>
<feature type="compositionally biased region" description="Basic and acidic residues" evidence="1">
    <location>
        <begin position="143"/>
        <end position="153"/>
    </location>
</feature>
<comment type="caution">
    <text evidence="2">The sequence shown here is derived from an EMBL/GenBank/DDBJ whole genome shotgun (WGS) entry which is preliminary data.</text>
</comment>
<keyword evidence="3" id="KW-1185">Reference proteome</keyword>
<evidence type="ECO:0000313" key="2">
    <source>
        <dbReference type="EMBL" id="KAK2120949.1"/>
    </source>
</evidence>
<feature type="region of interest" description="Disordered" evidence="1">
    <location>
        <begin position="131"/>
        <end position="211"/>
    </location>
</feature>
<accession>A0ABQ9WH41</accession>
<evidence type="ECO:0000313" key="3">
    <source>
        <dbReference type="Proteomes" id="UP001266305"/>
    </source>
</evidence>
<dbReference type="Proteomes" id="UP001266305">
    <property type="component" value="Unassembled WGS sequence"/>
</dbReference>
<sequence>MDISRAAWVGTWGAPSRQGMPNSYGAHPLLPPLRDSHSVEGRSPTRTAREGLVIAPPPLTPPAKPLNVPQAADGGAKLPPLTARPETREVLNPVREARVEAADTPTHPRYPRFCKNPIVNPFVARVLRGWTPPFQPVAPTRDLAQRRGSPDRHLRPRRRRQLSREAATFPAVSGSALPGPGRPRPQPGAALRWPSRQPGDAFPASAARDGP</sequence>
<protein>
    <submittedName>
        <fullName evidence="2">Uncharacterized protein</fullName>
    </submittedName>
</protein>
<reference evidence="2 3" key="1">
    <citation type="submission" date="2023-05" db="EMBL/GenBank/DDBJ databases">
        <title>B98-5 Cell Line De Novo Hybrid Assembly: An Optical Mapping Approach.</title>
        <authorList>
            <person name="Kananen K."/>
            <person name="Auerbach J.A."/>
            <person name="Kautto E."/>
            <person name="Blachly J.S."/>
        </authorList>
    </citation>
    <scope>NUCLEOTIDE SEQUENCE [LARGE SCALE GENOMIC DNA]</scope>
    <source>
        <strain evidence="2">B95-8</strain>
        <tissue evidence="2">Cell line</tissue>
    </source>
</reference>
<organism evidence="2 3">
    <name type="scientific">Saguinus oedipus</name>
    <name type="common">Cotton-top tamarin</name>
    <name type="synonym">Oedipomidas oedipus</name>
    <dbReference type="NCBI Taxonomy" id="9490"/>
    <lineage>
        <taxon>Eukaryota</taxon>
        <taxon>Metazoa</taxon>
        <taxon>Chordata</taxon>
        <taxon>Craniata</taxon>
        <taxon>Vertebrata</taxon>
        <taxon>Euteleostomi</taxon>
        <taxon>Mammalia</taxon>
        <taxon>Eutheria</taxon>
        <taxon>Euarchontoglires</taxon>
        <taxon>Primates</taxon>
        <taxon>Haplorrhini</taxon>
        <taxon>Platyrrhini</taxon>
        <taxon>Cebidae</taxon>
        <taxon>Callitrichinae</taxon>
        <taxon>Saguinus</taxon>
    </lineage>
</organism>